<evidence type="ECO:0000313" key="3">
    <source>
        <dbReference type="Proteomes" id="UP000235672"/>
    </source>
</evidence>
<evidence type="ECO:0000313" key="2">
    <source>
        <dbReference type="EMBL" id="PMD15781.1"/>
    </source>
</evidence>
<protein>
    <submittedName>
        <fullName evidence="2">Uncharacterized protein</fullName>
    </submittedName>
</protein>
<gene>
    <name evidence="2" type="ORF">NA56DRAFT_325949</name>
</gene>
<reference evidence="2 3" key="1">
    <citation type="submission" date="2016-05" db="EMBL/GenBank/DDBJ databases">
        <title>A degradative enzymes factory behind the ericoid mycorrhizal symbiosis.</title>
        <authorList>
            <consortium name="DOE Joint Genome Institute"/>
            <person name="Martino E."/>
            <person name="Morin E."/>
            <person name="Grelet G."/>
            <person name="Kuo A."/>
            <person name="Kohler A."/>
            <person name="Daghino S."/>
            <person name="Barry K."/>
            <person name="Choi C."/>
            <person name="Cichocki N."/>
            <person name="Clum A."/>
            <person name="Copeland A."/>
            <person name="Hainaut M."/>
            <person name="Haridas S."/>
            <person name="Labutti K."/>
            <person name="Lindquist E."/>
            <person name="Lipzen A."/>
            <person name="Khouja H.-R."/>
            <person name="Murat C."/>
            <person name="Ohm R."/>
            <person name="Olson A."/>
            <person name="Spatafora J."/>
            <person name="Veneault-Fourrey C."/>
            <person name="Henrissat B."/>
            <person name="Grigoriev I."/>
            <person name="Martin F."/>
            <person name="Perotto S."/>
        </authorList>
    </citation>
    <scope>NUCLEOTIDE SEQUENCE [LARGE SCALE GENOMIC DNA]</scope>
    <source>
        <strain evidence="2 3">UAMH 7357</strain>
    </source>
</reference>
<keyword evidence="3" id="KW-1185">Reference proteome</keyword>
<name>A0A2J6PP23_9HELO</name>
<evidence type="ECO:0000256" key="1">
    <source>
        <dbReference type="SAM" id="Phobius"/>
    </source>
</evidence>
<organism evidence="2 3">
    <name type="scientific">Hyaloscypha hepaticicola</name>
    <dbReference type="NCBI Taxonomy" id="2082293"/>
    <lineage>
        <taxon>Eukaryota</taxon>
        <taxon>Fungi</taxon>
        <taxon>Dikarya</taxon>
        <taxon>Ascomycota</taxon>
        <taxon>Pezizomycotina</taxon>
        <taxon>Leotiomycetes</taxon>
        <taxon>Helotiales</taxon>
        <taxon>Hyaloscyphaceae</taxon>
        <taxon>Hyaloscypha</taxon>
    </lineage>
</organism>
<keyword evidence="1" id="KW-1133">Transmembrane helix</keyword>
<sequence length="72" mass="8435">MRFLSDQICLCGEGSHVFLPLIFKFQAGVIDRQLYEHVFLQIWNSSKVKDIGASLWMFFSFCCLLVIYRLLV</sequence>
<dbReference type="EMBL" id="KZ613510">
    <property type="protein sequence ID" value="PMD15781.1"/>
    <property type="molecule type" value="Genomic_DNA"/>
</dbReference>
<dbReference type="Proteomes" id="UP000235672">
    <property type="component" value="Unassembled WGS sequence"/>
</dbReference>
<dbReference type="AlphaFoldDB" id="A0A2J6PP23"/>
<proteinExistence type="predicted"/>
<keyword evidence="1" id="KW-0472">Membrane</keyword>
<accession>A0A2J6PP23</accession>
<feature type="transmembrane region" description="Helical" evidence="1">
    <location>
        <begin position="53"/>
        <end position="71"/>
    </location>
</feature>
<keyword evidence="1" id="KW-0812">Transmembrane</keyword>